<feature type="transmembrane region" description="Helical" evidence="1">
    <location>
        <begin position="7"/>
        <end position="31"/>
    </location>
</feature>
<organism evidence="2 3">
    <name type="scientific">Cypionkella sinensis</name>
    <dbReference type="NCBI Taxonomy" id="1756043"/>
    <lineage>
        <taxon>Bacteria</taxon>
        <taxon>Pseudomonadati</taxon>
        <taxon>Pseudomonadota</taxon>
        <taxon>Alphaproteobacteria</taxon>
        <taxon>Rhodobacterales</taxon>
        <taxon>Paracoccaceae</taxon>
        <taxon>Cypionkella</taxon>
    </lineage>
</organism>
<evidence type="ECO:0000256" key="1">
    <source>
        <dbReference type="SAM" id="Phobius"/>
    </source>
</evidence>
<keyword evidence="3" id="KW-1185">Reference proteome</keyword>
<comment type="caution">
    <text evidence="2">The sequence shown here is derived from an EMBL/GenBank/DDBJ whole genome shotgun (WGS) entry which is preliminary data.</text>
</comment>
<name>A0ABV7IZY4_9RHOB</name>
<proteinExistence type="predicted"/>
<feature type="transmembrane region" description="Helical" evidence="1">
    <location>
        <begin position="37"/>
        <end position="59"/>
    </location>
</feature>
<feature type="transmembrane region" description="Helical" evidence="1">
    <location>
        <begin position="71"/>
        <end position="93"/>
    </location>
</feature>
<evidence type="ECO:0008006" key="4">
    <source>
        <dbReference type="Google" id="ProtNLM"/>
    </source>
</evidence>
<dbReference type="EMBL" id="JBHRTO010000001">
    <property type="protein sequence ID" value="MFC3179683.1"/>
    <property type="molecule type" value="Genomic_DNA"/>
</dbReference>
<feature type="transmembrane region" description="Helical" evidence="1">
    <location>
        <begin position="113"/>
        <end position="138"/>
    </location>
</feature>
<sequence>MLARLSLRFVLILFLTGAATIALVTMFEAMIRASLSFGTALVVVLPLLVAARSCGAAWVAHNQSPAGARPALRYGAWFALVGLMAYAVFGAAQRLSLGIDPSETARMLAGRPLTAGIIAVLAYATFALITCTGFALGARAQGRLLPQR</sequence>
<reference evidence="3" key="1">
    <citation type="journal article" date="2019" name="Int. J. Syst. Evol. Microbiol.">
        <title>The Global Catalogue of Microorganisms (GCM) 10K type strain sequencing project: providing services to taxonomists for standard genome sequencing and annotation.</title>
        <authorList>
            <consortium name="The Broad Institute Genomics Platform"/>
            <consortium name="The Broad Institute Genome Sequencing Center for Infectious Disease"/>
            <person name="Wu L."/>
            <person name="Ma J."/>
        </authorList>
    </citation>
    <scope>NUCLEOTIDE SEQUENCE [LARGE SCALE GENOMIC DNA]</scope>
    <source>
        <strain evidence="3">KCTC 52039</strain>
    </source>
</reference>
<dbReference type="RefSeq" id="WP_380071315.1">
    <property type="nucleotide sequence ID" value="NZ_JBHRTO010000001.1"/>
</dbReference>
<gene>
    <name evidence="2" type="ORF">ACFOGH_01675</name>
</gene>
<accession>A0ABV7IZY4</accession>
<evidence type="ECO:0000313" key="3">
    <source>
        <dbReference type="Proteomes" id="UP001595547"/>
    </source>
</evidence>
<evidence type="ECO:0000313" key="2">
    <source>
        <dbReference type="EMBL" id="MFC3179683.1"/>
    </source>
</evidence>
<keyword evidence="1" id="KW-0812">Transmembrane</keyword>
<protein>
    <recommendedName>
        <fullName evidence="4">Transmembrane protein</fullName>
    </recommendedName>
</protein>
<dbReference type="Proteomes" id="UP001595547">
    <property type="component" value="Unassembled WGS sequence"/>
</dbReference>
<keyword evidence="1" id="KW-0472">Membrane</keyword>
<keyword evidence="1" id="KW-1133">Transmembrane helix</keyword>